<feature type="chain" id="PRO_5002626911" evidence="1">
    <location>
        <begin position="23"/>
        <end position="127"/>
    </location>
</feature>
<dbReference type="PANTHER" id="PTHR45663:SF11">
    <property type="entry name" value="GEO12009P1"/>
    <property type="match status" value="1"/>
</dbReference>
<evidence type="ECO:0000259" key="2">
    <source>
        <dbReference type="PROSITE" id="PS51352"/>
    </source>
</evidence>
<evidence type="ECO:0000256" key="1">
    <source>
        <dbReference type="SAM" id="SignalP"/>
    </source>
</evidence>
<dbReference type="GO" id="GO:0015035">
    <property type="term" value="F:protein-disulfide reductase activity"/>
    <property type="evidence" value="ECO:0007669"/>
    <property type="project" value="TreeGrafter"/>
</dbReference>
<keyword evidence="1" id="KW-0732">Signal</keyword>
<dbReference type="CDD" id="cd02947">
    <property type="entry name" value="TRX_family"/>
    <property type="match status" value="1"/>
</dbReference>
<dbReference type="RefSeq" id="WP_011700399.1">
    <property type="nucleotide sequence ID" value="NC_008554.1"/>
</dbReference>
<dbReference type="Proteomes" id="UP000001784">
    <property type="component" value="Chromosome"/>
</dbReference>
<dbReference type="SUPFAM" id="SSF52833">
    <property type="entry name" value="Thioredoxin-like"/>
    <property type="match status" value="1"/>
</dbReference>
<accession>A0LPC2</accession>
<dbReference type="Pfam" id="PF00085">
    <property type="entry name" value="Thioredoxin"/>
    <property type="match status" value="1"/>
</dbReference>
<dbReference type="STRING" id="335543.Sfum_3604"/>
<dbReference type="AlphaFoldDB" id="A0LPC2"/>
<dbReference type="InterPro" id="IPR036249">
    <property type="entry name" value="Thioredoxin-like_sf"/>
</dbReference>
<feature type="domain" description="Thioredoxin" evidence="2">
    <location>
        <begin position="12"/>
        <end position="125"/>
    </location>
</feature>
<feature type="signal peptide" evidence="1">
    <location>
        <begin position="1"/>
        <end position="22"/>
    </location>
</feature>
<dbReference type="HOGENOM" id="CLU_090389_13_0_7"/>
<dbReference type="eggNOG" id="COG0526">
    <property type="taxonomic scope" value="Bacteria"/>
</dbReference>
<gene>
    <name evidence="3" type="ordered locus">Sfum_3604</name>
</gene>
<dbReference type="InParanoid" id="A0LPC2"/>
<proteinExistence type="predicted"/>
<dbReference type="PANTHER" id="PTHR45663">
    <property type="entry name" value="GEO12009P1"/>
    <property type="match status" value="1"/>
</dbReference>
<dbReference type="GO" id="GO:0045454">
    <property type="term" value="P:cell redox homeostasis"/>
    <property type="evidence" value="ECO:0007669"/>
    <property type="project" value="TreeGrafter"/>
</dbReference>
<name>A0LPC2_SYNFM</name>
<reference evidence="3 4" key="1">
    <citation type="submission" date="2006-10" db="EMBL/GenBank/DDBJ databases">
        <title>Complete sequence of Syntrophobacter fumaroxidans MPOB.</title>
        <authorList>
            <consortium name="US DOE Joint Genome Institute"/>
            <person name="Copeland A."/>
            <person name="Lucas S."/>
            <person name="Lapidus A."/>
            <person name="Barry K."/>
            <person name="Detter J.C."/>
            <person name="Glavina del Rio T."/>
            <person name="Hammon N."/>
            <person name="Israni S."/>
            <person name="Pitluck S."/>
            <person name="Goltsman E.G."/>
            <person name="Martinez M."/>
            <person name="Schmutz J."/>
            <person name="Larimer F."/>
            <person name="Land M."/>
            <person name="Hauser L."/>
            <person name="Kyrpides N."/>
            <person name="Kim E."/>
            <person name="Boone D.R."/>
            <person name="Brockman F."/>
            <person name="Culley D."/>
            <person name="Ferry J."/>
            <person name="Gunsalus R."/>
            <person name="McInerney M.J."/>
            <person name="Morrison M."/>
            <person name="Plugge C."/>
            <person name="Rohlin L."/>
            <person name="Scholten J."/>
            <person name="Sieber J."/>
            <person name="Stams A.J.M."/>
            <person name="Worm P."/>
            <person name="Henstra A.M."/>
            <person name="Richardson P."/>
        </authorList>
    </citation>
    <scope>NUCLEOTIDE SEQUENCE [LARGE SCALE GENOMIC DNA]</scope>
    <source>
        <strain evidence="4">DSM 10017 / MPOB</strain>
    </source>
</reference>
<dbReference type="GO" id="GO:0005829">
    <property type="term" value="C:cytosol"/>
    <property type="evidence" value="ECO:0007669"/>
    <property type="project" value="TreeGrafter"/>
</dbReference>
<protein>
    <submittedName>
        <fullName evidence="3">Thioredoxin domain</fullName>
    </submittedName>
</protein>
<dbReference type="Gene3D" id="3.40.30.10">
    <property type="entry name" value="Glutaredoxin"/>
    <property type="match status" value="1"/>
</dbReference>
<dbReference type="EMBL" id="CP000478">
    <property type="protein sequence ID" value="ABK19274.1"/>
    <property type="molecule type" value="Genomic_DNA"/>
</dbReference>
<dbReference type="InterPro" id="IPR013766">
    <property type="entry name" value="Thioredoxin_domain"/>
</dbReference>
<organism evidence="3 4">
    <name type="scientific">Syntrophobacter fumaroxidans (strain DSM 10017 / MPOB)</name>
    <dbReference type="NCBI Taxonomy" id="335543"/>
    <lineage>
        <taxon>Bacteria</taxon>
        <taxon>Pseudomonadati</taxon>
        <taxon>Thermodesulfobacteriota</taxon>
        <taxon>Syntrophobacteria</taxon>
        <taxon>Syntrophobacterales</taxon>
        <taxon>Syntrophobacteraceae</taxon>
        <taxon>Syntrophobacter</taxon>
    </lineage>
</organism>
<dbReference type="KEGG" id="sfu:Sfum_3604"/>
<evidence type="ECO:0000313" key="4">
    <source>
        <dbReference type="Proteomes" id="UP000001784"/>
    </source>
</evidence>
<evidence type="ECO:0000313" key="3">
    <source>
        <dbReference type="EMBL" id="ABK19274.1"/>
    </source>
</evidence>
<sequence>MNKLIGFVALLGLLTLTTPVFAADEQPPLPEVPVKGMVTMVDVGAEKCIPCRMMAPILRELGEAYKGRAAIVFIDVWKNKGQEQRFGIRAIPTQIFYDKEGKEVRRHEGFLDKVRIVEIFRELGVED</sequence>
<dbReference type="PROSITE" id="PS51352">
    <property type="entry name" value="THIOREDOXIN_2"/>
    <property type="match status" value="1"/>
</dbReference>
<keyword evidence="4" id="KW-1185">Reference proteome</keyword>